<dbReference type="Proteomes" id="UP001314181">
    <property type="component" value="Unassembled WGS sequence"/>
</dbReference>
<dbReference type="InterPro" id="IPR036049">
    <property type="entry name" value="Ribosomal_uL29_sf"/>
</dbReference>
<reference evidence="1 2" key="1">
    <citation type="submission" date="2024-01" db="EMBL/GenBank/DDBJ databases">
        <authorList>
            <person name="Kunselman E."/>
        </authorList>
    </citation>
    <scope>NUCLEOTIDE SEQUENCE [LARGE SCALE GENOMIC DNA]</scope>
    <source>
        <strain evidence="1">2 abalone samples</strain>
    </source>
</reference>
<protein>
    <recommendedName>
        <fullName evidence="3">50S ribosomal protein L29</fullName>
    </recommendedName>
</protein>
<accession>A0ABP0ETI5</accession>
<sequence>MEKNTISKLKKEILNYKENLLKIRLQSSKGKTNLIKKKIARILTKLNNS</sequence>
<comment type="caution">
    <text evidence="1">The sequence shown here is derived from an EMBL/GenBank/DDBJ whole genome shotgun (WGS) entry which is preliminary data.</text>
</comment>
<evidence type="ECO:0000313" key="2">
    <source>
        <dbReference type="Proteomes" id="UP001314181"/>
    </source>
</evidence>
<evidence type="ECO:0008006" key="3">
    <source>
        <dbReference type="Google" id="ProtNLM"/>
    </source>
</evidence>
<organism evidence="1 2">
    <name type="scientific">Candidatus Xenohaliotis californiensis</name>
    <dbReference type="NCBI Taxonomy" id="84677"/>
    <lineage>
        <taxon>Bacteria</taxon>
        <taxon>Pseudomonadati</taxon>
        <taxon>Pseudomonadota</taxon>
        <taxon>Alphaproteobacteria</taxon>
        <taxon>Rickettsiales</taxon>
        <taxon>Anaplasmataceae</taxon>
        <taxon>Candidatus Xenohaliotis</taxon>
    </lineage>
</organism>
<proteinExistence type="predicted"/>
<gene>
    <name evidence="1" type="ORF">CAXC1_330010</name>
</gene>
<evidence type="ECO:0000313" key="1">
    <source>
        <dbReference type="EMBL" id="CAK8163250.1"/>
    </source>
</evidence>
<dbReference type="SUPFAM" id="SSF46561">
    <property type="entry name" value="Ribosomal protein L29 (L29p)"/>
    <property type="match status" value="1"/>
</dbReference>
<dbReference type="RefSeq" id="WP_338364288.1">
    <property type="nucleotide sequence ID" value="NZ_CAWVOK010000026.1"/>
</dbReference>
<keyword evidence="2" id="KW-1185">Reference proteome</keyword>
<name>A0ABP0ETI5_9RICK</name>
<dbReference type="EMBL" id="CAWVOK010000026">
    <property type="protein sequence ID" value="CAK8163250.1"/>
    <property type="molecule type" value="Genomic_DNA"/>
</dbReference>